<evidence type="ECO:0000313" key="2">
    <source>
        <dbReference type="Proteomes" id="UP000004016"/>
    </source>
</evidence>
<dbReference type="InterPro" id="IPR032358">
    <property type="entry name" value="DUF4867"/>
</dbReference>
<organism evidence="1 2">
    <name type="scientific">Dorea longicatena DSM 13814</name>
    <dbReference type="NCBI Taxonomy" id="411462"/>
    <lineage>
        <taxon>Bacteria</taxon>
        <taxon>Bacillati</taxon>
        <taxon>Bacillota</taxon>
        <taxon>Clostridia</taxon>
        <taxon>Lachnospirales</taxon>
        <taxon>Lachnospiraceae</taxon>
        <taxon>Dorea</taxon>
    </lineage>
</organism>
<proteinExistence type="predicted"/>
<accession>A6BCN6</accession>
<reference evidence="1 2" key="2">
    <citation type="submission" date="2007-04" db="EMBL/GenBank/DDBJ databases">
        <title>Draft genome sequence of Dorea longicatena (DSM 13814).</title>
        <authorList>
            <person name="Sudarsanam P."/>
            <person name="Ley R."/>
            <person name="Guruge J."/>
            <person name="Turnbaugh P.J."/>
            <person name="Mahowald M."/>
            <person name="Liep D."/>
            <person name="Gordon J."/>
        </authorList>
    </citation>
    <scope>NUCLEOTIDE SEQUENCE [LARGE SCALE GENOMIC DNA]</scope>
    <source>
        <strain evidence="1 2">DSM 13814</strain>
    </source>
</reference>
<name>A6BCN6_9FIRM</name>
<dbReference type="HOGENOM" id="CLU_3355860_0_0_9"/>
<dbReference type="Pfam" id="PF16161">
    <property type="entry name" value="DUF4867"/>
    <property type="match status" value="1"/>
</dbReference>
<dbReference type="EMBL" id="AAXB02000001">
    <property type="protein sequence ID" value="EDM64203.1"/>
    <property type="molecule type" value="Genomic_DNA"/>
</dbReference>
<protein>
    <recommendedName>
        <fullName evidence="3">DUF4867 domain-containing protein</fullName>
    </recommendedName>
</protein>
<gene>
    <name evidence="1" type="ORF">DORLON_00040</name>
</gene>
<sequence>MPEDGLLTAKNKWLIAHEEAEIEGAFNGLCGVNVTV</sequence>
<reference evidence="1 2" key="1">
    <citation type="submission" date="2007-03" db="EMBL/GenBank/DDBJ databases">
        <authorList>
            <person name="Fulton L."/>
            <person name="Clifton S."/>
            <person name="Fulton B."/>
            <person name="Xu J."/>
            <person name="Minx P."/>
            <person name="Pepin K.H."/>
            <person name="Johnson M."/>
            <person name="Thiruvilangam P."/>
            <person name="Bhonagiri V."/>
            <person name="Nash W.E."/>
            <person name="Mardis E.R."/>
            <person name="Wilson R.K."/>
        </authorList>
    </citation>
    <scope>NUCLEOTIDE SEQUENCE [LARGE SCALE GENOMIC DNA]</scope>
    <source>
        <strain evidence="1 2">DSM 13814</strain>
    </source>
</reference>
<dbReference type="Proteomes" id="UP000004016">
    <property type="component" value="Unassembled WGS sequence"/>
</dbReference>
<comment type="caution">
    <text evidence="1">The sequence shown here is derived from an EMBL/GenBank/DDBJ whole genome shotgun (WGS) entry which is preliminary data.</text>
</comment>
<dbReference type="AlphaFoldDB" id="A6BCN6"/>
<evidence type="ECO:0000313" key="1">
    <source>
        <dbReference type="EMBL" id="EDM64203.1"/>
    </source>
</evidence>
<evidence type="ECO:0008006" key="3">
    <source>
        <dbReference type="Google" id="ProtNLM"/>
    </source>
</evidence>